<evidence type="ECO:0000313" key="7">
    <source>
        <dbReference type="EMBL" id="GAA0233325.1"/>
    </source>
</evidence>
<evidence type="ECO:0000256" key="4">
    <source>
        <dbReference type="RuleBase" id="RU003557"/>
    </source>
</evidence>
<dbReference type="NCBIfam" id="TIGR01930">
    <property type="entry name" value="AcCoA-C-Actrans"/>
    <property type="match status" value="1"/>
</dbReference>
<feature type="domain" description="Thiolase C-terminal" evidence="6">
    <location>
        <begin position="271"/>
        <end position="392"/>
    </location>
</feature>
<dbReference type="EMBL" id="BAAAGX010000007">
    <property type="protein sequence ID" value="GAA0233325.1"/>
    <property type="molecule type" value="Genomic_DNA"/>
</dbReference>
<dbReference type="InterPro" id="IPR020615">
    <property type="entry name" value="Thiolase_acyl_enz_int_AS"/>
</dbReference>
<dbReference type="Proteomes" id="UP001500967">
    <property type="component" value="Unassembled WGS sequence"/>
</dbReference>
<dbReference type="RefSeq" id="WP_344648307.1">
    <property type="nucleotide sequence ID" value="NZ_BAAAGX010000007.1"/>
</dbReference>
<dbReference type="PROSITE" id="PS00098">
    <property type="entry name" value="THIOLASE_1"/>
    <property type="match status" value="1"/>
</dbReference>
<dbReference type="InterPro" id="IPR020617">
    <property type="entry name" value="Thiolase_C"/>
</dbReference>
<protein>
    <submittedName>
        <fullName evidence="7">Acetyl-CoA C-acetyltransferase</fullName>
    </submittedName>
</protein>
<dbReference type="InterPro" id="IPR020616">
    <property type="entry name" value="Thiolase_N"/>
</dbReference>
<feature type="domain" description="Thiolase N-terminal" evidence="5">
    <location>
        <begin position="4"/>
        <end position="219"/>
    </location>
</feature>
<dbReference type="Gene3D" id="3.40.47.10">
    <property type="match status" value="2"/>
</dbReference>
<keyword evidence="2 4" id="KW-0808">Transferase</keyword>
<gene>
    <name evidence="7" type="ORF">GCM10009539_18320</name>
</gene>
<dbReference type="PIRSF" id="PIRSF000429">
    <property type="entry name" value="Ac-CoA_Ac_transf"/>
    <property type="match status" value="1"/>
</dbReference>
<evidence type="ECO:0000259" key="6">
    <source>
        <dbReference type="Pfam" id="PF02803"/>
    </source>
</evidence>
<organism evidence="7 8">
    <name type="scientific">Cryptosporangium japonicum</name>
    <dbReference type="NCBI Taxonomy" id="80872"/>
    <lineage>
        <taxon>Bacteria</taxon>
        <taxon>Bacillati</taxon>
        <taxon>Actinomycetota</taxon>
        <taxon>Actinomycetes</taxon>
        <taxon>Cryptosporangiales</taxon>
        <taxon>Cryptosporangiaceae</taxon>
        <taxon>Cryptosporangium</taxon>
    </lineage>
</organism>
<evidence type="ECO:0000259" key="5">
    <source>
        <dbReference type="Pfam" id="PF00108"/>
    </source>
</evidence>
<dbReference type="InterPro" id="IPR002155">
    <property type="entry name" value="Thiolase"/>
</dbReference>
<keyword evidence="3 4" id="KW-0012">Acyltransferase</keyword>
<evidence type="ECO:0000256" key="3">
    <source>
        <dbReference type="ARBA" id="ARBA00023315"/>
    </source>
</evidence>
<dbReference type="PANTHER" id="PTHR43365:SF1">
    <property type="entry name" value="ACETYL-COA C-ACYLTRANSFERASE"/>
    <property type="match status" value="1"/>
</dbReference>
<evidence type="ECO:0000256" key="2">
    <source>
        <dbReference type="ARBA" id="ARBA00022679"/>
    </source>
</evidence>
<evidence type="ECO:0000256" key="1">
    <source>
        <dbReference type="ARBA" id="ARBA00010982"/>
    </source>
</evidence>
<evidence type="ECO:0000313" key="8">
    <source>
        <dbReference type="Proteomes" id="UP001500967"/>
    </source>
</evidence>
<dbReference type="Pfam" id="PF00108">
    <property type="entry name" value="Thiolase_N"/>
    <property type="match status" value="1"/>
</dbReference>
<dbReference type="PANTHER" id="PTHR43365">
    <property type="entry name" value="BLR7806 PROTEIN"/>
    <property type="match status" value="1"/>
</dbReference>
<name>A0ABP3DLA1_9ACTN</name>
<reference evidence="8" key="1">
    <citation type="journal article" date="2019" name="Int. J. Syst. Evol. Microbiol.">
        <title>The Global Catalogue of Microorganisms (GCM) 10K type strain sequencing project: providing services to taxonomists for standard genome sequencing and annotation.</title>
        <authorList>
            <consortium name="The Broad Institute Genomics Platform"/>
            <consortium name="The Broad Institute Genome Sequencing Center for Infectious Disease"/>
            <person name="Wu L."/>
            <person name="Ma J."/>
        </authorList>
    </citation>
    <scope>NUCLEOTIDE SEQUENCE [LARGE SCALE GENOMIC DNA]</scope>
    <source>
        <strain evidence="8">JCM 10425</strain>
    </source>
</reference>
<comment type="similarity">
    <text evidence="1 4">Belongs to the thiolase-like superfamily. Thiolase family.</text>
</comment>
<dbReference type="SUPFAM" id="SSF53901">
    <property type="entry name" value="Thiolase-like"/>
    <property type="match status" value="2"/>
</dbReference>
<proteinExistence type="inferred from homology"/>
<dbReference type="CDD" id="cd00751">
    <property type="entry name" value="thiolase"/>
    <property type="match status" value="1"/>
</dbReference>
<dbReference type="Pfam" id="PF02803">
    <property type="entry name" value="Thiolase_C"/>
    <property type="match status" value="1"/>
</dbReference>
<sequence length="395" mass="40428">MTFVLDYVRTPRGRASAKGSLHDVPAVDLVVGLQRELARRTGLDTGQVEDVVLGCASQVDEQGADLARTATLLAGWGDRVPGGTLNRFCASGIDAVGQTAARIRAGDLRLAVAGGVESVSRVPMFADRGPLWTDAETVRRIGSVHMGIAADLNATIEKFTRAELDAYGVETQQKAAAARAGGAFARSLVPVAGLDHDELVRPGTTLDGLAALPPAFAGLGKDGQDAIALGAYDGVDHIDHLHTVGTSPAMADAAALLLLGDADAARRTGLRPRARIVGAATTAVNPVVMLTAGQSAVEAVLARAGLTPADVDVFEFAEAFSALCLRFRRDLDAGPDRLNPNGGTMAMGHAFGATGAILVGSCVEALEDRGGRYGVAAVSGAAGLGVAVLIERLAA</sequence>
<comment type="caution">
    <text evidence="7">The sequence shown here is derived from an EMBL/GenBank/DDBJ whole genome shotgun (WGS) entry which is preliminary data.</text>
</comment>
<dbReference type="InterPro" id="IPR016039">
    <property type="entry name" value="Thiolase-like"/>
</dbReference>
<accession>A0ABP3DLA1</accession>
<keyword evidence="8" id="KW-1185">Reference proteome</keyword>